<protein>
    <submittedName>
        <fullName evidence="2">Uncharacterized protein</fullName>
    </submittedName>
</protein>
<organism evidence="2 3">
    <name type="scientific">Sphaerotilus uruguayifluvii</name>
    <dbReference type="NCBI Taxonomy" id="2735897"/>
    <lineage>
        <taxon>Bacteria</taxon>
        <taxon>Pseudomonadati</taxon>
        <taxon>Pseudomonadota</taxon>
        <taxon>Betaproteobacteria</taxon>
        <taxon>Burkholderiales</taxon>
        <taxon>Sphaerotilaceae</taxon>
        <taxon>Sphaerotilus</taxon>
    </lineage>
</organism>
<feature type="transmembrane region" description="Helical" evidence="1">
    <location>
        <begin position="20"/>
        <end position="43"/>
    </location>
</feature>
<keyword evidence="3" id="KW-1185">Reference proteome</keyword>
<name>A0ABX2G1P4_9BURK</name>
<comment type="caution">
    <text evidence="2">The sequence shown here is derived from an EMBL/GenBank/DDBJ whole genome shotgun (WGS) entry which is preliminary data.</text>
</comment>
<dbReference type="Proteomes" id="UP001516061">
    <property type="component" value="Unassembled WGS sequence"/>
</dbReference>
<dbReference type="EMBL" id="JABSNM010000007">
    <property type="protein sequence ID" value="NRT56216.1"/>
    <property type="molecule type" value="Genomic_DNA"/>
</dbReference>
<accession>A0ABX2G1P4</accession>
<keyword evidence="1" id="KW-0812">Transmembrane</keyword>
<reference evidence="2 3" key="1">
    <citation type="submission" date="2020-05" db="EMBL/GenBank/DDBJ databases">
        <title>Genomic Encyclopedia of Type Strains, Phase IV (KMG-V): Genome sequencing to study the core and pangenomes of soil and plant-associated prokaryotes.</title>
        <authorList>
            <person name="Whitman W."/>
        </authorList>
    </citation>
    <scope>NUCLEOTIDE SEQUENCE [LARGE SCALE GENOMIC DNA]</scope>
    <source>
        <strain evidence="2 3">C29</strain>
    </source>
</reference>
<evidence type="ECO:0000313" key="2">
    <source>
        <dbReference type="EMBL" id="NRT56216.1"/>
    </source>
</evidence>
<proteinExistence type="predicted"/>
<evidence type="ECO:0000256" key="1">
    <source>
        <dbReference type="SAM" id="Phobius"/>
    </source>
</evidence>
<sequence length="44" mass="4970">MLDPTPLVRELRLMQKQPNHRFYASCVVAVIVIAVPVVLAVLLR</sequence>
<evidence type="ECO:0000313" key="3">
    <source>
        <dbReference type="Proteomes" id="UP001516061"/>
    </source>
</evidence>
<gene>
    <name evidence="2" type="ORF">HNQ01_001952</name>
</gene>
<keyword evidence="1" id="KW-0472">Membrane</keyword>
<keyword evidence="1" id="KW-1133">Transmembrane helix</keyword>